<sequence length="144" mass="16279">MQHAPAKLPSKLHMQLSKFYFALHDSSFNQIATTICAILTFDQNPWNNALQLQNSIRFLASGMSTALTAMKTLSKDHKQHIKDAMAWIPGLPLAPTICIDNIDMMQHIHQQSIGVCSHTYRLPFALFKSLYHLWTPQSDGVMTL</sequence>
<evidence type="ECO:0000313" key="2">
    <source>
        <dbReference type="Proteomes" id="UP000037035"/>
    </source>
</evidence>
<name>A0A0L6V0M7_9BASI</name>
<dbReference type="AlphaFoldDB" id="A0A0L6V0M7"/>
<accession>A0A0L6V0M7</accession>
<keyword evidence="2" id="KW-1185">Reference proteome</keyword>
<dbReference type="Proteomes" id="UP000037035">
    <property type="component" value="Unassembled WGS sequence"/>
</dbReference>
<dbReference type="EMBL" id="LAVV01008011">
    <property type="protein sequence ID" value="KNZ54057.1"/>
    <property type="molecule type" value="Genomic_DNA"/>
</dbReference>
<gene>
    <name evidence="1" type="ORF">VP01_3058g2</name>
</gene>
<dbReference type="VEuPathDB" id="FungiDB:VP01_3058g2"/>
<proteinExistence type="predicted"/>
<organism evidence="1 2">
    <name type="scientific">Puccinia sorghi</name>
    <dbReference type="NCBI Taxonomy" id="27349"/>
    <lineage>
        <taxon>Eukaryota</taxon>
        <taxon>Fungi</taxon>
        <taxon>Dikarya</taxon>
        <taxon>Basidiomycota</taxon>
        <taxon>Pucciniomycotina</taxon>
        <taxon>Pucciniomycetes</taxon>
        <taxon>Pucciniales</taxon>
        <taxon>Pucciniaceae</taxon>
        <taxon>Puccinia</taxon>
    </lineage>
</organism>
<reference evidence="1 2" key="1">
    <citation type="submission" date="2015-08" db="EMBL/GenBank/DDBJ databases">
        <title>Next Generation Sequencing and Analysis of the Genome of Puccinia sorghi L Schw, the Causal Agent of Maize Common Rust.</title>
        <authorList>
            <person name="Rochi L."/>
            <person name="Burguener G."/>
            <person name="Darino M."/>
            <person name="Turjanski A."/>
            <person name="Kreff E."/>
            <person name="Dieguez M.J."/>
            <person name="Sacco F."/>
        </authorList>
    </citation>
    <scope>NUCLEOTIDE SEQUENCE [LARGE SCALE GENOMIC DNA]</scope>
    <source>
        <strain evidence="1 2">RO10H11247</strain>
    </source>
</reference>
<evidence type="ECO:0000313" key="1">
    <source>
        <dbReference type="EMBL" id="KNZ54057.1"/>
    </source>
</evidence>
<comment type="caution">
    <text evidence="1">The sequence shown here is derived from an EMBL/GenBank/DDBJ whole genome shotgun (WGS) entry which is preliminary data.</text>
</comment>
<protein>
    <submittedName>
        <fullName evidence="1">Uncharacterized protein</fullName>
    </submittedName>
</protein>
<dbReference type="STRING" id="27349.A0A0L6V0M7"/>